<evidence type="ECO:0000313" key="3">
    <source>
        <dbReference type="EMBL" id="VTJ73668.1"/>
    </source>
</evidence>
<feature type="region of interest" description="Disordered" evidence="1">
    <location>
        <begin position="73"/>
        <end position="128"/>
    </location>
</feature>
<dbReference type="EMBL" id="WJEC01000184">
    <property type="protein sequence ID" value="KAF7484924.1"/>
    <property type="molecule type" value="Genomic_DNA"/>
</dbReference>
<dbReference type="AlphaFoldDB" id="A0A5E4BVK9"/>
<dbReference type="Proteomes" id="UP000335636">
    <property type="component" value="Unassembled WGS sequence"/>
</dbReference>
<proteinExistence type="predicted"/>
<evidence type="ECO:0000313" key="2">
    <source>
        <dbReference type="EMBL" id="KAF7484924.1"/>
    </source>
</evidence>
<protein>
    <submittedName>
        <fullName evidence="3">Uncharacterized protein</fullName>
    </submittedName>
</protein>
<evidence type="ECO:0000256" key="1">
    <source>
        <dbReference type="SAM" id="MobiDB-lite"/>
    </source>
</evidence>
<keyword evidence="4" id="KW-1185">Reference proteome</keyword>
<dbReference type="EMBL" id="CABDUW010000689">
    <property type="protein sequence ID" value="VTJ73668.1"/>
    <property type="molecule type" value="Genomic_DNA"/>
</dbReference>
<sequence>MPGVAVAGQDEDAKQGSQPREAIHISAAGRGVGRGTPLDLDGQHDLEACTRLSCSLWAMGASPCCGAGIRPSANTLRSPSLATPGPSLRTTPLPAPQPPRRSPRAGTASAFQGARAPPAPPCSACLRP</sequence>
<organism evidence="3 4">
    <name type="scientific">Marmota monax</name>
    <name type="common">Woodchuck</name>
    <dbReference type="NCBI Taxonomy" id="9995"/>
    <lineage>
        <taxon>Eukaryota</taxon>
        <taxon>Metazoa</taxon>
        <taxon>Chordata</taxon>
        <taxon>Craniata</taxon>
        <taxon>Vertebrata</taxon>
        <taxon>Euteleostomi</taxon>
        <taxon>Mammalia</taxon>
        <taxon>Eutheria</taxon>
        <taxon>Euarchontoglires</taxon>
        <taxon>Glires</taxon>
        <taxon>Rodentia</taxon>
        <taxon>Sciuromorpha</taxon>
        <taxon>Sciuridae</taxon>
        <taxon>Xerinae</taxon>
        <taxon>Marmotini</taxon>
        <taxon>Marmota</taxon>
    </lineage>
</organism>
<gene>
    <name evidence="2" type="ORF">GHT09_003529</name>
    <name evidence="3" type="ORF">MONAX_5E022741</name>
</gene>
<dbReference type="Proteomes" id="UP000662637">
    <property type="component" value="Unassembled WGS sequence"/>
</dbReference>
<reference evidence="2" key="2">
    <citation type="submission" date="2020-08" db="EMBL/GenBank/DDBJ databases">
        <authorList>
            <person name="Shumante A."/>
            <person name="Zimin A.V."/>
            <person name="Puiu D."/>
            <person name="Salzberg S.L."/>
        </authorList>
    </citation>
    <scope>NUCLEOTIDE SEQUENCE</scope>
    <source>
        <strain evidence="2">WC2-LM</strain>
        <tissue evidence="2">Liver</tissue>
    </source>
</reference>
<accession>A0A5E4BVK9</accession>
<reference evidence="3 4" key="1">
    <citation type="submission" date="2019-04" db="EMBL/GenBank/DDBJ databases">
        <authorList>
            <person name="Alioto T."/>
            <person name="Alioto T."/>
        </authorList>
    </citation>
    <scope>NUCLEOTIDE SEQUENCE [LARGE SCALE GENOMIC DNA]</scope>
</reference>
<name>A0A5E4BVK9_MARMO</name>
<evidence type="ECO:0000313" key="4">
    <source>
        <dbReference type="Proteomes" id="UP000335636"/>
    </source>
</evidence>